<evidence type="ECO:0000313" key="5">
    <source>
        <dbReference type="Proteomes" id="UP000824239"/>
    </source>
</evidence>
<reference evidence="4" key="1">
    <citation type="submission" date="2020-10" db="EMBL/GenBank/DDBJ databases">
        <authorList>
            <person name="Gilroy R."/>
        </authorList>
    </citation>
    <scope>NUCLEOTIDE SEQUENCE</scope>
    <source>
        <strain evidence="4">ChiBcec15-4380</strain>
    </source>
</reference>
<dbReference type="InterPro" id="IPR036390">
    <property type="entry name" value="WH_DNA-bd_sf"/>
</dbReference>
<protein>
    <submittedName>
        <fullName evidence="4">ROK family transcriptional regulator</fullName>
    </submittedName>
</protein>
<dbReference type="SUPFAM" id="SSF46785">
    <property type="entry name" value="Winged helix' DNA-binding domain"/>
    <property type="match status" value="1"/>
</dbReference>
<dbReference type="Proteomes" id="UP000824239">
    <property type="component" value="Unassembled WGS sequence"/>
</dbReference>
<dbReference type="InterPro" id="IPR000600">
    <property type="entry name" value="ROK"/>
</dbReference>
<dbReference type="InterPro" id="IPR043129">
    <property type="entry name" value="ATPase_NBD"/>
</dbReference>
<dbReference type="InterPro" id="IPR036388">
    <property type="entry name" value="WH-like_DNA-bd_sf"/>
</dbReference>
<evidence type="ECO:0000313" key="4">
    <source>
        <dbReference type="EMBL" id="HIR49666.1"/>
    </source>
</evidence>
<comment type="similarity">
    <text evidence="2">Belongs to the ROK (NagC/XylR) family.</text>
</comment>
<evidence type="ECO:0000256" key="1">
    <source>
        <dbReference type="ARBA" id="ARBA00002486"/>
    </source>
</evidence>
<dbReference type="EMBL" id="DVHE01000001">
    <property type="protein sequence ID" value="HIR49666.1"/>
    <property type="molecule type" value="Genomic_DNA"/>
</dbReference>
<proteinExistence type="inferred from homology"/>
<organism evidence="4 5">
    <name type="scientific">Candidatus Avoscillospira avicola</name>
    <dbReference type="NCBI Taxonomy" id="2840706"/>
    <lineage>
        <taxon>Bacteria</taxon>
        <taxon>Bacillati</taxon>
        <taxon>Bacillota</taxon>
        <taxon>Clostridia</taxon>
        <taxon>Eubacteriales</taxon>
        <taxon>Oscillospiraceae</taxon>
        <taxon>Oscillospiraceae incertae sedis</taxon>
        <taxon>Candidatus Avoscillospira</taxon>
    </lineage>
</organism>
<dbReference type="AlphaFoldDB" id="A0A9D1AQA3"/>
<sequence length="407" mass="45043">MRRAGTAPSFPADLKSVNRMQIMEVFKSGKEYTANDISGEIGLSRQTVMKAVQFFVEKGIIVSNGKGSSTSIGGKRPELFSLARNRYLMCISIWPDVLQFTLMDLRAGVADQLSLRQTLSPDPRAALGKVGNLAAKLLKQNGISGQMLCGVCISTPGIVDYKTNTLKYNALRPEWGINVPVGEILRPYFPAGTRMRVENVAKLTARPWLSEKRVLTVFSSWGGLSGCLMEDGRILHGKNSLIGEFGHMILDPLSEETCGCGGRGCFQRLVSDAYLQKQAADMIDAHPDSMLSSLRLEALTVRDLFNLSARGDGLARALVSDLARTFSVAIRNITLVFDPETVVFHGDYANADDFFQEELFRHLSGFRYYGQRPFSLELDPTPIETLNLRGAYALLLEMFFQDPSLYE</sequence>
<dbReference type="SUPFAM" id="SSF53067">
    <property type="entry name" value="Actin-like ATPase domain"/>
    <property type="match status" value="1"/>
</dbReference>
<dbReference type="PANTHER" id="PTHR18964:SF149">
    <property type="entry name" value="BIFUNCTIONAL UDP-N-ACETYLGLUCOSAMINE 2-EPIMERASE_N-ACETYLMANNOSAMINE KINASE"/>
    <property type="match status" value="1"/>
</dbReference>
<keyword evidence="3" id="KW-0119">Carbohydrate metabolism</keyword>
<accession>A0A9D1AQA3</accession>
<gene>
    <name evidence="4" type="ORF">IAA53_00025</name>
</gene>
<comment type="caution">
    <text evidence="4">The sequence shown here is derived from an EMBL/GenBank/DDBJ whole genome shotgun (WGS) entry which is preliminary data.</text>
</comment>
<dbReference type="PANTHER" id="PTHR18964">
    <property type="entry name" value="ROK (REPRESSOR, ORF, KINASE) FAMILY"/>
    <property type="match status" value="1"/>
</dbReference>
<dbReference type="Gene3D" id="1.10.10.10">
    <property type="entry name" value="Winged helix-like DNA-binding domain superfamily/Winged helix DNA-binding domain"/>
    <property type="match status" value="1"/>
</dbReference>
<name>A0A9D1AQA3_9FIRM</name>
<evidence type="ECO:0000256" key="3">
    <source>
        <dbReference type="ARBA" id="ARBA00022629"/>
    </source>
</evidence>
<dbReference type="GO" id="GO:0042732">
    <property type="term" value="P:D-xylose metabolic process"/>
    <property type="evidence" value="ECO:0007669"/>
    <property type="project" value="UniProtKB-KW"/>
</dbReference>
<comment type="function">
    <text evidence="1">Transcriptional repressor of xylose-utilizing enzymes.</text>
</comment>
<dbReference type="Gene3D" id="3.30.420.40">
    <property type="match status" value="2"/>
</dbReference>
<reference evidence="4" key="2">
    <citation type="journal article" date="2021" name="PeerJ">
        <title>Extensive microbial diversity within the chicken gut microbiome revealed by metagenomics and culture.</title>
        <authorList>
            <person name="Gilroy R."/>
            <person name="Ravi A."/>
            <person name="Getino M."/>
            <person name="Pursley I."/>
            <person name="Horton D.L."/>
            <person name="Alikhan N.F."/>
            <person name="Baker D."/>
            <person name="Gharbi K."/>
            <person name="Hall N."/>
            <person name="Watson M."/>
            <person name="Adriaenssens E.M."/>
            <person name="Foster-Nyarko E."/>
            <person name="Jarju S."/>
            <person name="Secka A."/>
            <person name="Antonio M."/>
            <person name="Oren A."/>
            <person name="Chaudhuri R.R."/>
            <person name="La Ragione R."/>
            <person name="Hildebrand F."/>
            <person name="Pallen M.J."/>
        </authorList>
    </citation>
    <scope>NUCLEOTIDE SEQUENCE</scope>
    <source>
        <strain evidence="4">ChiBcec15-4380</strain>
    </source>
</reference>
<evidence type="ECO:0000256" key="2">
    <source>
        <dbReference type="ARBA" id="ARBA00006479"/>
    </source>
</evidence>
<dbReference type="Pfam" id="PF00480">
    <property type="entry name" value="ROK"/>
    <property type="match status" value="1"/>
</dbReference>
<keyword evidence="3" id="KW-0859">Xylose metabolism</keyword>